<dbReference type="AlphaFoldDB" id="A0A5E4MR42"/>
<reference evidence="1 2" key="1">
    <citation type="submission" date="2019-08" db="EMBL/GenBank/DDBJ databases">
        <authorList>
            <person name="Alioto T."/>
            <person name="Alioto T."/>
            <person name="Gomez Garrido J."/>
        </authorList>
    </citation>
    <scope>NUCLEOTIDE SEQUENCE [LARGE SCALE GENOMIC DNA]</scope>
</reference>
<evidence type="ECO:0000313" key="1">
    <source>
        <dbReference type="EMBL" id="VVC34148.1"/>
    </source>
</evidence>
<evidence type="ECO:0000313" key="2">
    <source>
        <dbReference type="Proteomes" id="UP000325440"/>
    </source>
</evidence>
<keyword evidence="2" id="KW-1185">Reference proteome</keyword>
<dbReference type="OrthoDB" id="6580424at2759"/>
<protein>
    <submittedName>
        <fullName evidence="1">Uncharacterized protein</fullName>
    </submittedName>
</protein>
<name>A0A5E4MR42_9HEMI</name>
<accession>A0A5E4MR42</accession>
<dbReference type="Proteomes" id="UP000325440">
    <property type="component" value="Unassembled WGS sequence"/>
</dbReference>
<gene>
    <name evidence="1" type="ORF">CINCED_3A021840</name>
</gene>
<sequence>MNNLVRNNNVRKDKLTCEIICVYCYILDFVQLVFANSTADKSLTALCPPDVSSLVGDTMCSTNGVPFEWASNYEVAVVYITTMWSEFEYTGTEESTVRGAVAKNGFLNYCVRFKNKLAVWSKSLQNESDVNETVEKTVSSWYQAVDSLSRNNWDLPEISNLESFRKQFKTSFKHLIINGSDVYGKANDAKLKRNVNDFTREIASIMIGLLKEISKQIRNVPDDDYDTTVGV</sequence>
<organism evidence="1 2">
    <name type="scientific">Cinara cedri</name>
    <dbReference type="NCBI Taxonomy" id="506608"/>
    <lineage>
        <taxon>Eukaryota</taxon>
        <taxon>Metazoa</taxon>
        <taxon>Ecdysozoa</taxon>
        <taxon>Arthropoda</taxon>
        <taxon>Hexapoda</taxon>
        <taxon>Insecta</taxon>
        <taxon>Pterygota</taxon>
        <taxon>Neoptera</taxon>
        <taxon>Paraneoptera</taxon>
        <taxon>Hemiptera</taxon>
        <taxon>Sternorrhyncha</taxon>
        <taxon>Aphidomorpha</taxon>
        <taxon>Aphidoidea</taxon>
        <taxon>Aphididae</taxon>
        <taxon>Lachninae</taxon>
        <taxon>Cinara</taxon>
    </lineage>
</organism>
<proteinExistence type="predicted"/>
<dbReference type="EMBL" id="CABPRJ010000984">
    <property type="protein sequence ID" value="VVC34148.1"/>
    <property type="molecule type" value="Genomic_DNA"/>
</dbReference>